<comment type="catalytic activity">
    <reaction evidence="2">
        <text>2 GTP = 3',3'-c-di-GMP + 2 diphosphate</text>
        <dbReference type="Rhea" id="RHEA:24898"/>
        <dbReference type="ChEBI" id="CHEBI:33019"/>
        <dbReference type="ChEBI" id="CHEBI:37565"/>
        <dbReference type="ChEBI" id="CHEBI:58805"/>
        <dbReference type="EC" id="2.7.7.65"/>
    </reaction>
</comment>
<comment type="caution">
    <text evidence="5">The sequence shown here is derived from an EMBL/GenBank/DDBJ whole genome shotgun (WGS) entry which is preliminary data.</text>
</comment>
<dbReference type="GO" id="GO:1902201">
    <property type="term" value="P:negative regulation of bacterial-type flagellum-dependent cell motility"/>
    <property type="evidence" value="ECO:0007669"/>
    <property type="project" value="TreeGrafter"/>
</dbReference>
<dbReference type="Gene3D" id="3.30.70.270">
    <property type="match status" value="1"/>
</dbReference>
<reference evidence="5 6" key="1">
    <citation type="submission" date="2019-02" db="EMBL/GenBank/DDBJ databases">
        <title>Genomic Encyclopedia of Archaeal and Bacterial Type Strains, Phase II (KMG-II): from individual species to whole genera.</title>
        <authorList>
            <person name="Goeker M."/>
        </authorList>
    </citation>
    <scope>NUCLEOTIDE SEQUENCE [LARGE SCALE GENOMIC DNA]</scope>
    <source>
        <strain evidence="5 6">DSM 18101</strain>
    </source>
</reference>
<accession>A0A4Q7YWC4</accession>
<dbReference type="GO" id="GO:0052621">
    <property type="term" value="F:diguanylate cyclase activity"/>
    <property type="evidence" value="ECO:0007669"/>
    <property type="project" value="UniProtKB-EC"/>
</dbReference>
<dbReference type="InterPro" id="IPR050469">
    <property type="entry name" value="Diguanylate_Cyclase"/>
</dbReference>
<protein>
    <recommendedName>
        <fullName evidence="1">diguanylate cyclase</fullName>
        <ecNumber evidence="1">2.7.7.65</ecNumber>
    </recommendedName>
</protein>
<dbReference type="Gene3D" id="2.130.10.10">
    <property type="entry name" value="YVTN repeat-like/Quinoprotein amine dehydrogenase"/>
    <property type="match status" value="3"/>
</dbReference>
<dbReference type="EMBL" id="SHKW01000001">
    <property type="protein sequence ID" value="RZU41393.1"/>
    <property type="molecule type" value="Genomic_DNA"/>
</dbReference>
<dbReference type="InterPro" id="IPR015943">
    <property type="entry name" value="WD40/YVTN_repeat-like_dom_sf"/>
</dbReference>
<dbReference type="NCBIfam" id="TIGR00254">
    <property type="entry name" value="GGDEF"/>
    <property type="match status" value="1"/>
</dbReference>
<dbReference type="SMART" id="SM00267">
    <property type="entry name" value="GGDEF"/>
    <property type="match status" value="1"/>
</dbReference>
<dbReference type="InterPro" id="IPR011123">
    <property type="entry name" value="Y_Y_Y"/>
</dbReference>
<evidence type="ECO:0000256" key="2">
    <source>
        <dbReference type="ARBA" id="ARBA00034247"/>
    </source>
</evidence>
<feature type="transmembrane region" description="Helical" evidence="3">
    <location>
        <begin position="797"/>
        <end position="816"/>
    </location>
</feature>
<dbReference type="InterPro" id="IPR000160">
    <property type="entry name" value="GGDEF_dom"/>
</dbReference>
<dbReference type="InterPro" id="IPR013783">
    <property type="entry name" value="Ig-like_fold"/>
</dbReference>
<dbReference type="PROSITE" id="PS50887">
    <property type="entry name" value="GGDEF"/>
    <property type="match status" value="1"/>
</dbReference>
<sequence>MLIPVRTQGVAQVTPLSRQPERKPTPLPPRLPSVGGSSILHLTLAVFVFISGITNSVAQQFSFAHYGQDEGLRNLDVFGLVEDDEGLLWLATENGLFRYDGAQFHRFGPKDGIGETLVLGLHKDASGRIWVATNDHLYFFDGSRFLPAPLGSSTVQFGVEEPINSIDPAHILFLDHGSLMLVTQRGTGKGAAGWTTAPFFRLPEVDANPALGKLHSIFVSKDRLSGYDLWLGCGQAVCRIRGSLKTQEPQHVDVFSDAQGIPADSWTCFFRDREGTLWARSRRYVRVLARGEAVFRSRDIPSSDGLPAYRGSGILTIAEDPQGAVLTQTNRGLARWEGSSWRIFDSSNGVDFKDVSSILFDRHGAPWFSTRGQGVVRWRGYREAENWTIAQGLHDDVVWPIFRDSHHDLWIADQFQINRLNKRGERLATPRTFQNAPILHGTSFAESPDGSLWIFTLDGEVYRTDAAIRRIVFRSKLPSLARAFTDSSHRIWILSRNGLYVVRNPDQPFIEKIAASLISRDAFADAAESPDHDLWFLADNHLYRLSSKSGRFSKVELDPDETRGQMRNIAAAADGTLWIGGGIPALLHLRVAGDRATMVNRVTSPDLASSDVQIVRIDGRGWLWIGTDLGVNVFDGRQWRLLTRRDGLISNDTDEGAFLADTDGSVWIGANGGAIHLLQPEHLFSSAPLDVRFTSADLGTQPLSLTSTTLTPWQDAPLDLAFSSLNFAREGSVHFRYRLTGMEFDWSETTSHVLHYPAIAPGDYRFELQAVDPDQQKQSAILSLRFTIRPPWWRTRAMYLLLGILSFVASILVWHWRERRLLHRQHMLRQLVAQRTRELEAEKAELVAAREALSHQATRDALTGIWNRAAIFDILTREMDRSRRTGVMFAVVLADIDHFKQINDTLGHLAGDSILRDASRRMLHNIRPYDFIGRYGGEEFLIVLPGLPLLDPHMRLNQLLQSISREPFEVENRSVHVTSSFGVAWSHPSIVVAEDLIRRADEALYRAKARGRNCIVFHEEQQGRLI</sequence>
<dbReference type="GO" id="GO:0005886">
    <property type="term" value="C:plasma membrane"/>
    <property type="evidence" value="ECO:0007669"/>
    <property type="project" value="TreeGrafter"/>
</dbReference>
<keyword evidence="3" id="KW-1133">Transmembrane helix</keyword>
<proteinExistence type="predicted"/>
<dbReference type="Gene3D" id="2.60.40.10">
    <property type="entry name" value="Immunoglobulins"/>
    <property type="match status" value="1"/>
</dbReference>
<dbReference type="AlphaFoldDB" id="A0A4Q7YWC4"/>
<evidence type="ECO:0000313" key="5">
    <source>
        <dbReference type="EMBL" id="RZU41393.1"/>
    </source>
</evidence>
<evidence type="ECO:0000259" key="4">
    <source>
        <dbReference type="PROSITE" id="PS50887"/>
    </source>
</evidence>
<dbReference type="InterPro" id="IPR029787">
    <property type="entry name" value="Nucleotide_cyclase"/>
</dbReference>
<keyword evidence="3" id="KW-0812">Transmembrane</keyword>
<dbReference type="EC" id="2.7.7.65" evidence="1"/>
<dbReference type="FunFam" id="3.30.70.270:FF:000001">
    <property type="entry name" value="Diguanylate cyclase domain protein"/>
    <property type="match status" value="1"/>
</dbReference>
<dbReference type="SUPFAM" id="SSF55073">
    <property type="entry name" value="Nucleotide cyclase"/>
    <property type="match status" value="1"/>
</dbReference>
<keyword evidence="3" id="KW-0472">Membrane</keyword>
<name>A0A4Q7YWC4_9BACT</name>
<evidence type="ECO:0000313" key="6">
    <source>
        <dbReference type="Proteomes" id="UP000292958"/>
    </source>
</evidence>
<evidence type="ECO:0000256" key="3">
    <source>
        <dbReference type="SAM" id="Phobius"/>
    </source>
</evidence>
<dbReference type="PANTHER" id="PTHR45138">
    <property type="entry name" value="REGULATORY COMPONENTS OF SENSORY TRANSDUCTION SYSTEM"/>
    <property type="match status" value="1"/>
</dbReference>
<dbReference type="PANTHER" id="PTHR45138:SF9">
    <property type="entry name" value="DIGUANYLATE CYCLASE DGCM-RELATED"/>
    <property type="match status" value="1"/>
</dbReference>
<dbReference type="Pfam" id="PF00990">
    <property type="entry name" value="GGDEF"/>
    <property type="match status" value="1"/>
</dbReference>
<dbReference type="GO" id="GO:0043709">
    <property type="term" value="P:cell adhesion involved in single-species biofilm formation"/>
    <property type="evidence" value="ECO:0007669"/>
    <property type="project" value="TreeGrafter"/>
</dbReference>
<gene>
    <name evidence="5" type="ORF">BDD14_2915</name>
</gene>
<evidence type="ECO:0000256" key="1">
    <source>
        <dbReference type="ARBA" id="ARBA00012528"/>
    </source>
</evidence>
<feature type="domain" description="GGDEF" evidence="4">
    <location>
        <begin position="887"/>
        <end position="1020"/>
    </location>
</feature>
<organism evidence="5 6">
    <name type="scientific">Edaphobacter modestus</name>
    <dbReference type="NCBI Taxonomy" id="388466"/>
    <lineage>
        <taxon>Bacteria</taxon>
        <taxon>Pseudomonadati</taxon>
        <taxon>Acidobacteriota</taxon>
        <taxon>Terriglobia</taxon>
        <taxon>Terriglobales</taxon>
        <taxon>Acidobacteriaceae</taxon>
        <taxon>Edaphobacter</taxon>
    </lineage>
</organism>
<keyword evidence="6" id="KW-1185">Reference proteome</keyword>
<dbReference type="CDD" id="cd01949">
    <property type="entry name" value="GGDEF"/>
    <property type="match status" value="1"/>
</dbReference>
<dbReference type="Proteomes" id="UP000292958">
    <property type="component" value="Unassembled WGS sequence"/>
</dbReference>
<dbReference type="InterPro" id="IPR043128">
    <property type="entry name" value="Rev_trsase/Diguanyl_cyclase"/>
</dbReference>
<dbReference type="Pfam" id="PF07495">
    <property type="entry name" value="Y_Y_Y"/>
    <property type="match status" value="1"/>
</dbReference>
<dbReference type="SUPFAM" id="SSF63829">
    <property type="entry name" value="Calcium-dependent phosphotriesterase"/>
    <property type="match status" value="3"/>
</dbReference>